<dbReference type="STRING" id="70448.Q019Y6"/>
<reference evidence="7" key="2">
    <citation type="journal article" date="2014" name="BMC Genomics">
        <title>An improved genome of the model marine alga Ostreococcus tauri unfolds by assessing Illumina de novo assemblies.</title>
        <authorList>
            <person name="Blanc-Mathieu R."/>
            <person name="Verhelst B."/>
            <person name="Derelle E."/>
            <person name="Rombauts S."/>
            <person name="Bouget F.Y."/>
            <person name="Carre I."/>
            <person name="Chateau A."/>
            <person name="Eyre-Walker A."/>
            <person name="Grimsley N."/>
            <person name="Moreau H."/>
            <person name="Piegu B."/>
            <person name="Rivals E."/>
            <person name="Schackwitz W."/>
            <person name="Van de Peer Y."/>
            <person name="Piganeau G."/>
        </authorList>
    </citation>
    <scope>NUCLEOTIDE SEQUENCE</scope>
    <source>
        <strain evidence="7">RCC4221</strain>
    </source>
</reference>
<keyword evidence="4 6" id="KW-0378">Hydrolase</keyword>
<keyword evidence="3 6" id="KW-0547">Nucleotide-binding</keyword>
<dbReference type="GO" id="GO:0005525">
    <property type="term" value="F:GTP binding"/>
    <property type="evidence" value="ECO:0007669"/>
    <property type="project" value="UniProtKB-KW"/>
</dbReference>
<dbReference type="Gene3D" id="3.40.50.300">
    <property type="entry name" value="P-loop containing nucleotide triphosphate hydrolases"/>
    <property type="match status" value="1"/>
</dbReference>
<dbReference type="CDD" id="cd17872">
    <property type="entry name" value="GPN3"/>
    <property type="match status" value="1"/>
</dbReference>
<keyword evidence="5 6" id="KW-0342">GTP-binding</keyword>
<accession>A0A1Y5IMJ5</accession>
<dbReference type="GeneID" id="9833321"/>
<protein>
    <recommendedName>
        <fullName evidence="2 6">GPN-loop GTPase 3</fullName>
    </recommendedName>
</protein>
<evidence type="ECO:0000313" key="7">
    <source>
        <dbReference type="EMBL" id="CAL53789.1"/>
    </source>
</evidence>
<accession>A0A454XK76</accession>
<dbReference type="EMBL" id="CAID01000005">
    <property type="protein sequence ID" value="CAL53789.1"/>
    <property type="molecule type" value="Genomic_DNA"/>
</dbReference>
<keyword evidence="9" id="KW-1185">Reference proteome</keyword>
<dbReference type="KEGG" id="ota:OT_ostta05g00350"/>
<dbReference type="GO" id="GO:0003924">
    <property type="term" value="F:GTPase activity"/>
    <property type="evidence" value="ECO:0007669"/>
    <property type="project" value="TreeGrafter"/>
</dbReference>
<dbReference type="OMA" id="KSTYCAN"/>
<accession>Q019Y6</accession>
<evidence type="ECO:0000313" key="9">
    <source>
        <dbReference type="Proteomes" id="UP000009170"/>
    </source>
</evidence>
<gene>
    <name evidence="8" type="ORF">BE221DRAFT_204290</name>
    <name evidence="7" type="ORF">OT_ostta05g00350</name>
</gene>
<evidence type="ECO:0000313" key="8">
    <source>
        <dbReference type="EMBL" id="OUS48175.1"/>
    </source>
</evidence>
<evidence type="ECO:0000256" key="4">
    <source>
        <dbReference type="ARBA" id="ARBA00022801"/>
    </source>
</evidence>
<evidence type="ECO:0000256" key="5">
    <source>
        <dbReference type="ARBA" id="ARBA00023134"/>
    </source>
</evidence>
<proteinExistence type="inferred from homology"/>
<evidence type="ECO:0000256" key="2">
    <source>
        <dbReference type="ARBA" id="ARBA00014587"/>
    </source>
</evidence>
<evidence type="ECO:0000256" key="1">
    <source>
        <dbReference type="ARBA" id="ARBA00005290"/>
    </source>
</evidence>
<reference evidence="8" key="3">
    <citation type="submission" date="2017-04" db="EMBL/GenBank/DDBJ databases">
        <title>Population genomics of picophytoplankton unveils novel chromosome hypervariability.</title>
        <authorList>
            <consortium name="DOE Joint Genome Institute"/>
            <person name="Blanc-Mathieu R."/>
            <person name="Krasovec M."/>
            <person name="Hebrard M."/>
            <person name="Yau S."/>
            <person name="Desgranges E."/>
            <person name="Martin J."/>
            <person name="Schackwitz W."/>
            <person name="Kuo A."/>
            <person name="Salin G."/>
            <person name="Donnadieu C."/>
            <person name="Desdevises Y."/>
            <person name="Sanchez-Ferandin S."/>
            <person name="Moreau H."/>
            <person name="Rivals E."/>
            <person name="Grigoriev I.V."/>
            <person name="Grimsley N."/>
            <person name="Eyre-Walker A."/>
            <person name="Piganeau G."/>
        </authorList>
    </citation>
    <scope>NUCLEOTIDE SEQUENCE [LARGE SCALE GENOMIC DNA]</scope>
    <source>
        <strain evidence="8">RCC 1115</strain>
    </source>
</reference>
<dbReference type="Pfam" id="PF03029">
    <property type="entry name" value="ATP_bind_1"/>
    <property type="match status" value="1"/>
</dbReference>
<reference evidence="7 9" key="1">
    <citation type="journal article" date="2006" name="Proc. Natl. Acad. Sci. U.S.A.">
        <title>Genome analysis of the smallest free-living eukaryote Ostreococcus tauri unveils many unique features.</title>
        <authorList>
            <person name="Derelle E."/>
            <person name="Ferraz C."/>
            <person name="Rombauts S."/>
            <person name="Rouze P."/>
            <person name="Worden A.Z."/>
            <person name="Robbens S."/>
            <person name="Partensky F."/>
            <person name="Degroeve S."/>
            <person name="Echeynie S."/>
            <person name="Cooke R."/>
            <person name="Saeys Y."/>
            <person name="Wuyts J."/>
            <person name="Jabbari K."/>
            <person name="Bowler C."/>
            <person name="Panaud O."/>
            <person name="Piegu B."/>
            <person name="Ball S.G."/>
            <person name="Ral J.-P."/>
            <person name="Bouget F.-Y."/>
            <person name="Piganeau G."/>
            <person name="De Baets B."/>
            <person name="Picard A."/>
            <person name="Delseny M."/>
            <person name="Demaille J."/>
            <person name="Van de Peer Y."/>
            <person name="Moreau H."/>
        </authorList>
    </citation>
    <scope>NUCLEOTIDE SEQUENCE [LARGE SCALE GENOMIC DNA]</scope>
    <source>
        <strain evidence="7 9">OTTH0595</strain>
    </source>
</reference>
<comment type="similarity">
    <text evidence="1 6">Belongs to the GPN-loop GTPase family.</text>
</comment>
<dbReference type="PANTHER" id="PTHR21231">
    <property type="entry name" value="XPA-BINDING PROTEIN 1-RELATED"/>
    <property type="match status" value="1"/>
</dbReference>
<dbReference type="EMBL" id="KZ155776">
    <property type="protein sequence ID" value="OUS48175.1"/>
    <property type="molecule type" value="Genomic_DNA"/>
</dbReference>
<dbReference type="PANTHER" id="PTHR21231:SF7">
    <property type="entry name" value="GPN-LOOP GTPASE 3"/>
    <property type="match status" value="1"/>
</dbReference>
<dbReference type="OrthoDB" id="5839at2759"/>
<dbReference type="InParanoid" id="Q019Y6"/>
<name>Q019Y6_OSTTA</name>
<dbReference type="InterPro" id="IPR030228">
    <property type="entry name" value="Gpn3"/>
</dbReference>
<sequence>MNVFLSLRSTTNHGTVLSPRRAFAPTFSMPYAQLVVGPAGSGKSTYCHNVHQHCASLGRTLSVINLDPAADEFRYPVTADVRELISLEDVMEEEELGPNGALMFCMEYLEDNMDDWLAEQLEGYMEDDMVIFDCPGQLELYSHHSAFKSMTEKMTGWGWKMVCVYILDAQFISDGTKFIAGCLQAQSAMLHLALPHVNILSKVDMLQDKSVLEPYLCPDHQRLANELDERMDPKYRKLNHAIASVMEDFALISFAPLDISDEESLQFVLYQCDCAIGYGEDADVRTSRDVEYGDEPDMSNLSLE</sequence>
<comment type="subunit">
    <text evidence="6">Binds to RNA polymerase II (RNAPII).</text>
</comment>
<dbReference type="RefSeq" id="XP_003079131.1">
    <property type="nucleotide sequence ID" value="XM_003079083.1"/>
</dbReference>
<dbReference type="FunCoup" id="Q019Y6">
    <property type="interactions" value="1826"/>
</dbReference>
<organism evidence="7 9">
    <name type="scientific">Ostreococcus tauri</name>
    <name type="common">Marine green alga</name>
    <dbReference type="NCBI Taxonomy" id="70448"/>
    <lineage>
        <taxon>Eukaryota</taxon>
        <taxon>Viridiplantae</taxon>
        <taxon>Chlorophyta</taxon>
        <taxon>Mamiellophyceae</taxon>
        <taxon>Mamiellales</taxon>
        <taxon>Bathycoccaceae</taxon>
        <taxon>Ostreococcus</taxon>
    </lineage>
</organism>
<dbReference type="Proteomes" id="UP000009170">
    <property type="component" value="Unassembled WGS sequence"/>
</dbReference>
<dbReference type="Proteomes" id="UP000195557">
    <property type="component" value="Unassembled WGS sequence"/>
</dbReference>
<dbReference type="SUPFAM" id="SSF52540">
    <property type="entry name" value="P-loop containing nucleoside triphosphate hydrolases"/>
    <property type="match status" value="1"/>
</dbReference>
<comment type="function">
    <text evidence="6">Small GTPase required for proper nuclear import of RNA polymerase II and III (RNAPII and RNAPIII). May act at an RNAP assembly step prior to nuclear import.</text>
</comment>
<evidence type="ECO:0000256" key="6">
    <source>
        <dbReference type="RuleBase" id="RU365059"/>
    </source>
</evidence>
<dbReference type="InterPro" id="IPR027417">
    <property type="entry name" value="P-loop_NTPase"/>
</dbReference>
<evidence type="ECO:0000256" key="3">
    <source>
        <dbReference type="ARBA" id="ARBA00022741"/>
    </source>
</evidence>
<dbReference type="FunFam" id="3.40.50.300:FF:000338">
    <property type="entry name" value="GPN-loop GTPase 2"/>
    <property type="match status" value="1"/>
</dbReference>
<dbReference type="AlphaFoldDB" id="Q019Y6"/>
<dbReference type="InterPro" id="IPR004130">
    <property type="entry name" value="Gpn"/>
</dbReference>